<dbReference type="InterPro" id="IPR029151">
    <property type="entry name" value="Sensor-like_sf"/>
</dbReference>
<dbReference type="CDD" id="cd06225">
    <property type="entry name" value="HAMP"/>
    <property type="match status" value="1"/>
</dbReference>
<comment type="subcellular location">
    <subcellularLocation>
        <location evidence="1">Cell membrane</location>
        <topology evidence="1">Multi-pass membrane protein</topology>
    </subcellularLocation>
</comment>
<dbReference type="InterPro" id="IPR004089">
    <property type="entry name" value="MCPsignal_dom"/>
</dbReference>
<keyword evidence="5 10" id="KW-1133">Transmembrane helix</keyword>
<dbReference type="CDD" id="cd12912">
    <property type="entry name" value="PDC2_MCP_like"/>
    <property type="match status" value="1"/>
</dbReference>
<dbReference type="Gene3D" id="3.30.450.20">
    <property type="entry name" value="PAS domain"/>
    <property type="match status" value="1"/>
</dbReference>
<dbReference type="SUPFAM" id="SSF103190">
    <property type="entry name" value="Sensory domain-like"/>
    <property type="match status" value="1"/>
</dbReference>
<dbReference type="PANTHER" id="PTHR32089:SF112">
    <property type="entry name" value="LYSOZYME-LIKE PROTEIN-RELATED"/>
    <property type="match status" value="1"/>
</dbReference>
<keyword evidence="2" id="KW-1003">Cell membrane</keyword>
<evidence type="ECO:0000256" key="8">
    <source>
        <dbReference type="ARBA" id="ARBA00029447"/>
    </source>
</evidence>
<evidence type="ECO:0000313" key="14">
    <source>
        <dbReference type="Proteomes" id="UP001589747"/>
    </source>
</evidence>
<dbReference type="PANTHER" id="PTHR32089">
    <property type="entry name" value="METHYL-ACCEPTING CHEMOTAXIS PROTEIN MCPB"/>
    <property type="match status" value="1"/>
</dbReference>
<feature type="domain" description="HAMP" evidence="12">
    <location>
        <begin position="191"/>
        <end position="245"/>
    </location>
</feature>
<evidence type="ECO:0000256" key="7">
    <source>
        <dbReference type="ARBA" id="ARBA00023224"/>
    </source>
</evidence>
<keyword evidence="7 9" id="KW-0807">Transducer</keyword>
<gene>
    <name evidence="13" type="ORF">ACFFSY_17395</name>
</gene>
<evidence type="ECO:0000256" key="5">
    <source>
        <dbReference type="ARBA" id="ARBA00022989"/>
    </source>
</evidence>
<reference evidence="13 14" key="1">
    <citation type="submission" date="2024-09" db="EMBL/GenBank/DDBJ databases">
        <authorList>
            <person name="Sun Q."/>
            <person name="Mori K."/>
        </authorList>
    </citation>
    <scope>NUCLEOTIDE SEQUENCE [LARGE SCALE GENOMIC DNA]</scope>
    <source>
        <strain evidence="13 14">TISTR 2452</strain>
    </source>
</reference>
<keyword evidence="4 10" id="KW-0812">Transmembrane</keyword>
<dbReference type="PROSITE" id="PS50885">
    <property type="entry name" value="HAMP"/>
    <property type="match status" value="1"/>
</dbReference>
<keyword evidence="3" id="KW-0145">Chemotaxis</keyword>
<dbReference type="PROSITE" id="PS50111">
    <property type="entry name" value="CHEMOTAXIS_TRANSDUC_2"/>
    <property type="match status" value="1"/>
</dbReference>
<sequence>MPGAKIDVSGYPHFQQAVNGETVTIDPVGSSSPGVEGTPIVLTATPVRDQSGKIIGVSNGGQPIAELIKLIANVKLGETGHATVFTKDGTIVAGRNPEDTLRTKIGDLKNEVLNQIVQDSTAGKTGITEAVIDGVENIVVYGKASSMDWGIMITVPKSEANADARSLLTFSITVTILSLVISALINFALIRRTLQPLSVVTKRLKGLSTSEGDLTTRLPVETNDEVGELSANFNAMLENLQSLVKTVMEKGEGVSQSALGFRSNMNDMSLAAHKATAFIQASVQGLQEQLTGYERNLVSVAEISDSISKIADTTLSTSRISSKTSREAEQGSEIVTALTQQMTTIETTVNEAAFIIKQLGGRSEKIGAISSLITSIASQTNLLALNASIEAARAGEHGRGFAVVAEEVRKLAEQSTDSASQITQLIRDIQADTISAVRGMERGTDEVMIGMERASEVGSLFGGIVASIREVAVSIEKISSSTEGLNEQTRVVEGTVASNLKVAQASSANYETVGAMSEEQLATIAEIRGSVNQLADTASELLSLMSKFKV</sequence>
<keyword evidence="6 10" id="KW-0472">Membrane</keyword>
<dbReference type="SUPFAM" id="SSF58104">
    <property type="entry name" value="Methyl-accepting chemotaxis protein (MCP) signaling domain"/>
    <property type="match status" value="1"/>
</dbReference>
<dbReference type="RefSeq" id="WP_377496283.1">
    <property type="nucleotide sequence ID" value="NZ_JBHMDO010000028.1"/>
</dbReference>
<keyword evidence="14" id="KW-1185">Reference proteome</keyword>
<evidence type="ECO:0000259" key="12">
    <source>
        <dbReference type="PROSITE" id="PS50885"/>
    </source>
</evidence>
<dbReference type="Pfam" id="PF00672">
    <property type="entry name" value="HAMP"/>
    <property type="match status" value="1"/>
</dbReference>
<comment type="caution">
    <text evidence="13">The sequence shown here is derived from an EMBL/GenBank/DDBJ whole genome shotgun (WGS) entry which is preliminary data.</text>
</comment>
<accession>A0ABV5KS33</accession>
<feature type="transmembrane region" description="Helical" evidence="10">
    <location>
        <begin position="167"/>
        <end position="189"/>
    </location>
</feature>
<comment type="similarity">
    <text evidence="8">Belongs to the methyl-accepting chemotaxis (MCP) protein family.</text>
</comment>
<evidence type="ECO:0000259" key="11">
    <source>
        <dbReference type="PROSITE" id="PS50111"/>
    </source>
</evidence>
<dbReference type="Pfam" id="PF02743">
    <property type="entry name" value="dCache_1"/>
    <property type="match status" value="1"/>
</dbReference>
<evidence type="ECO:0000256" key="9">
    <source>
        <dbReference type="PROSITE-ProRule" id="PRU00284"/>
    </source>
</evidence>
<dbReference type="SMART" id="SM00283">
    <property type="entry name" value="MA"/>
    <property type="match status" value="1"/>
</dbReference>
<proteinExistence type="inferred from homology"/>
<evidence type="ECO:0000313" key="13">
    <source>
        <dbReference type="EMBL" id="MFB9327705.1"/>
    </source>
</evidence>
<protein>
    <submittedName>
        <fullName evidence="13">Methyl-accepting chemotaxis protein</fullName>
    </submittedName>
</protein>
<dbReference type="Gene3D" id="1.10.287.950">
    <property type="entry name" value="Methyl-accepting chemotaxis protein"/>
    <property type="match status" value="1"/>
</dbReference>
<evidence type="ECO:0000256" key="2">
    <source>
        <dbReference type="ARBA" id="ARBA00022475"/>
    </source>
</evidence>
<feature type="domain" description="Methyl-accepting transducer" evidence="11">
    <location>
        <begin position="264"/>
        <end position="503"/>
    </location>
</feature>
<dbReference type="Pfam" id="PF00015">
    <property type="entry name" value="MCPsignal"/>
    <property type="match status" value="1"/>
</dbReference>
<evidence type="ECO:0000256" key="3">
    <source>
        <dbReference type="ARBA" id="ARBA00022500"/>
    </source>
</evidence>
<dbReference type="EMBL" id="JBHMDO010000028">
    <property type="protein sequence ID" value="MFB9327705.1"/>
    <property type="molecule type" value="Genomic_DNA"/>
</dbReference>
<evidence type="ECO:0000256" key="6">
    <source>
        <dbReference type="ARBA" id="ARBA00023136"/>
    </source>
</evidence>
<dbReference type="InterPro" id="IPR003660">
    <property type="entry name" value="HAMP_dom"/>
</dbReference>
<evidence type="ECO:0000256" key="4">
    <source>
        <dbReference type="ARBA" id="ARBA00022692"/>
    </source>
</evidence>
<dbReference type="CDD" id="cd11386">
    <property type="entry name" value="MCP_signal"/>
    <property type="match status" value="1"/>
</dbReference>
<name>A0ABV5KS33_9BACL</name>
<evidence type="ECO:0000256" key="1">
    <source>
        <dbReference type="ARBA" id="ARBA00004651"/>
    </source>
</evidence>
<organism evidence="13 14">
    <name type="scientific">Paenibacillus aurantiacus</name>
    <dbReference type="NCBI Taxonomy" id="1936118"/>
    <lineage>
        <taxon>Bacteria</taxon>
        <taxon>Bacillati</taxon>
        <taxon>Bacillota</taxon>
        <taxon>Bacilli</taxon>
        <taxon>Bacillales</taxon>
        <taxon>Paenibacillaceae</taxon>
        <taxon>Paenibacillus</taxon>
    </lineage>
</organism>
<dbReference type="SMART" id="SM00304">
    <property type="entry name" value="HAMP"/>
    <property type="match status" value="1"/>
</dbReference>
<dbReference type="InterPro" id="IPR033479">
    <property type="entry name" value="dCache_1"/>
</dbReference>
<evidence type="ECO:0000256" key="10">
    <source>
        <dbReference type="SAM" id="Phobius"/>
    </source>
</evidence>
<dbReference type="Proteomes" id="UP001589747">
    <property type="component" value="Unassembled WGS sequence"/>
</dbReference>
<dbReference type="Gene3D" id="6.10.340.10">
    <property type="match status" value="1"/>
</dbReference>